<evidence type="ECO:0000256" key="12">
    <source>
        <dbReference type="ARBA" id="ARBA00037338"/>
    </source>
</evidence>
<dbReference type="PROSITE" id="PS50271">
    <property type="entry name" value="ZF_UBP"/>
    <property type="match status" value="1"/>
</dbReference>
<dbReference type="SMART" id="SM00320">
    <property type="entry name" value="WD40"/>
    <property type="match status" value="12"/>
</dbReference>
<evidence type="ECO:0000256" key="2">
    <source>
        <dbReference type="ARBA" id="ARBA00009085"/>
    </source>
</evidence>
<keyword evidence="10" id="KW-0508">mRNA splicing</keyword>
<dbReference type="SUPFAM" id="SSF50978">
    <property type="entry name" value="WD40 repeat-like"/>
    <property type="match status" value="2"/>
</dbReference>
<feature type="domain" description="USP" evidence="16">
    <location>
        <begin position="1166"/>
        <end position="1494"/>
    </location>
</feature>
<feature type="repeat" description="WD" evidence="13">
    <location>
        <begin position="107"/>
        <end position="148"/>
    </location>
</feature>
<evidence type="ECO:0000256" key="6">
    <source>
        <dbReference type="ARBA" id="ARBA00022728"/>
    </source>
</evidence>
<keyword evidence="3 13" id="KW-0853">WD repeat</keyword>
<evidence type="ECO:0000313" key="19">
    <source>
        <dbReference type="Proteomes" id="UP000030106"/>
    </source>
</evidence>
<dbReference type="FunFam" id="2.130.10.10:FF:001144">
    <property type="entry name" value="WD40 repeat-like protein"/>
    <property type="match status" value="1"/>
</dbReference>
<reference evidence="18 19" key="1">
    <citation type="submission" date="2012-10" db="EMBL/GenBank/DDBJ databases">
        <title>Genome sequencing and analysis of entomopathogenic fungi Beauveria bassiana D1-5.</title>
        <authorList>
            <person name="Li Q."/>
            <person name="Wang L."/>
            <person name="Zhang Z."/>
            <person name="Wang Q."/>
            <person name="Ren J."/>
            <person name="Wang M."/>
            <person name="Xu W."/>
            <person name="Wang J."/>
            <person name="Lu Y."/>
            <person name="Du Q."/>
            <person name="Sun Z."/>
        </authorList>
    </citation>
    <scope>NUCLEOTIDE SEQUENCE [LARGE SCALE GENOMIC DNA]</scope>
    <source>
        <strain evidence="18 19">D1-5</strain>
    </source>
</reference>
<dbReference type="GO" id="GO:0032040">
    <property type="term" value="C:small-subunit processome"/>
    <property type="evidence" value="ECO:0007669"/>
    <property type="project" value="EnsemblFungi"/>
</dbReference>
<dbReference type="Proteomes" id="UP000030106">
    <property type="component" value="Unassembled WGS sequence"/>
</dbReference>
<dbReference type="InterPro" id="IPR015943">
    <property type="entry name" value="WD40/YVTN_repeat-like_dom_sf"/>
</dbReference>
<dbReference type="InterPro" id="IPR020472">
    <property type="entry name" value="WD40_PAC1"/>
</dbReference>
<dbReference type="Pfam" id="PF08625">
    <property type="entry name" value="Utp13"/>
    <property type="match status" value="1"/>
</dbReference>
<comment type="subcellular location">
    <subcellularLocation>
        <location evidence="1">Nucleus</location>
        <location evidence="1">Nucleolus</location>
    </subcellularLocation>
</comment>
<dbReference type="InterPro" id="IPR038765">
    <property type="entry name" value="Papain-like_cys_pep_sf"/>
</dbReference>
<keyword evidence="9" id="KW-0862">Zinc</keyword>
<evidence type="ECO:0000259" key="17">
    <source>
        <dbReference type="PROSITE" id="PS50271"/>
    </source>
</evidence>
<feature type="compositionally biased region" description="Acidic residues" evidence="15">
    <location>
        <begin position="1009"/>
        <end position="1019"/>
    </location>
</feature>
<dbReference type="InterPro" id="IPR019775">
    <property type="entry name" value="WD40_repeat_CS"/>
</dbReference>
<dbReference type="GO" id="GO:0034388">
    <property type="term" value="C:Pwp2p-containing subcomplex of 90S preribosome"/>
    <property type="evidence" value="ECO:0007669"/>
    <property type="project" value="EnsemblFungi"/>
</dbReference>
<evidence type="ECO:0000256" key="9">
    <source>
        <dbReference type="ARBA" id="ARBA00022833"/>
    </source>
</evidence>
<feature type="repeat" description="WD" evidence="13">
    <location>
        <begin position="268"/>
        <end position="302"/>
    </location>
</feature>
<dbReference type="OrthoDB" id="5414888at2759"/>
<dbReference type="InterPro" id="IPR001394">
    <property type="entry name" value="Peptidase_C19_UCH"/>
</dbReference>
<dbReference type="PROSITE" id="PS50082">
    <property type="entry name" value="WD_REPEATS_2"/>
    <property type="match status" value="9"/>
</dbReference>
<feature type="repeat" description="WD" evidence="13">
    <location>
        <begin position="532"/>
        <end position="573"/>
    </location>
</feature>
<evidence type="ECO:0000256" key="1">
    <source>
        <dbReference type="ARBA" id="ARBA00004604"/>
    </source>
</evidence>
<dbReference type="PANTHER" id="PTHR19854">
    <property type="entry name" value="TRANSDUCIN BETA-LIKE 3"/>
    <property type="match status" value="1"/>
</dbReference>
<keyword evidence="7" id="KW-0677">Repeat</keyword>
<evidence type="ECO:0000256" key="13">
    <source>
        <dbReference type="PROSITE-ProRule" id="PRU00221"/>
    </source>
</evidence>
<dbReference type="InterPro" id="IPR033809">
    <property type="entry name" value="USP39"/>
</dbReference>
<dbReference type="GO" id="GO:0000447">
    <property type="term" value="P:endonucleolytic cleavage in ITS1 to separate SSU-rRNA from 5.8S rRNA and LSU-rRNA from tricistronic rRNA transcript (SSU-rRNA, 5.8S rRNA, LSU-rRNA)"/>
    <property type="evidence" value="ECO:0007669"/>
    <property type="project" value="EnsemblFungi"/>
</dbReference>
<dbReference type="GO" id="GO:0016579">
    <property type="term" value="P:protein deubiquitination"/>
    <property type="evidence" value="ECO:0007669"/>
    <property type="project" value="InterPro"/>
</dbReference>
<evidence type="ECO:0000256" key="3">
    <source>
        <dbReference type="ARBA" id="ARBA00022574"/>
    </source>
</evidence>
<dbReference type="STRING" id="1245745.A0A0A2VRG8"/>
<dbReference type="InterPro" id="IPR036322">
    <property type="entry name" value="WD40_repeat_dom_sf"/>
</dbReference>
<dbReference type="Gene3D" id="3.30.40.10">
    <property type="entry name" value="Zinc/RING finger domain, C3HC4 (zinc finger)"/>
    <property type="match status" value="1"/>
</dbReference>
<dbReference type="EMBL" id="ANFO01000354">
    <property type="protein sequence ID" value="KGQ10158.1"/>
    <property type="molecule type" value="Genomic_DNA"/>
</dbReference>
<dbReference type="InterPro" id="IPR028889">
    <property type="entry name" value="USP"/>
</dbReference>
<dbReference type="GO" id="GO:0000472">
    <property type="term" value="P:endonucleolytic cleavage to generate mature 5'-end of SSU-rRNA from (SSU-rRNA, 5.8S rRNA, LSU-rRNA)"/>
    <property type="evidence" value="ECO:0007669"/>
    <property type="project" value="EnsemblFungi"/>
</dbReference>
<feature type="repeat" description="WD" evidence="13">
    <location>
        <begin position="630"/>
        <end position="679"/>
    </location>
</feature>
<dbReference type="PANTHER" id="PTHR19854:SF15">
    <property type="entry name" value="TRANSDUCIN BETA-LIKE PROTEIN 3"/>
    <property type="match status" value="1"/>
</dbReference>
<dbReference type="GO" id="GO:0000245">
    <property type="term" value="P:spliceosomal complex assembly"/>
    <property type="evidence" value="ECO:0007669"/>
    <property type="project" value="InterPro"/>
</dbReference>
<dbReference type="SUPFAM" id="SSF54001">
    <property type="entry name" value="Cysteine proteinases"/>
    <property type="match status" value="1"/>
</dbReference>
<evidence type="ECO:0000256" key="10">
    <source>
        <dbReference type="ARBA" id="ARBA00023187"/>
    </source>
</evidence>
<dbReference type="FunFam" id="3.30.40.10:FF:000068">
    <property type="entry name" value="U4/U6.U5 tri-snRNP-associated protein 2"/>
    <property type="match status" value="1"/>
</dbReference>
<dbReference type="PROSITE" id="PS50235">
    <property type="entry name" value="USP_3"/>
    <property type="match status" value="1"/>
</dbReference>
<keyword evidence="8 14" id="KW-0863">Zinc-finger</keyword>
<evidence type="ECO:0000256" key="7">
    <source>
        <dbReference type="ARBA" id="ARBA00022737"/>
    </source>
</evidence>
<evidence type="ECO:0000256" key="14">
    <source>
        <dbReference type="PROSITE-ProRule" id="PRU00502"/>
    </source>
</evidence>
<comment type="function">
    <text evidence="12">Component of the ASTRA complex involved in chromatin remodeling.</text>
</comment>
<dbReference type="GO" id="GO:0004843">
    <property type="term" value="F:cysteine-type deubiquitinase activity"/>
    <property type="evidence" value="ECO:0007669"/>
    <property type="project" value="InterPro"/>
</dbReference>
<dbReference type="Pfam" id="PF02148">
    <property type="entry name" value="zf-UBP"/>
    <property type="match status" value="1"/>
</dbReference>
<feature type="domain" description="UBP-type" evidence="17">
    <location>
        <begin position="1038"/>
        <end position="1135"/>
    </location>
</feature>
<sequence>MATKQPLKTTFDVDRVIRPIFTGGSVSIDNDALILATTIGENAILTNPTNGRHLGEIEGDGELISTITLTPSGSHLIICSRSLSMRIYSLKKSTDGSSIESSLIRTLKPHGTPVVVLAVDRTSTLLATGGTDGAIKVWDIAKGYVTHTFRGPSVLVSALHFFEVASRSEDAARSRKGKAPPRDDGEHEDSNTISFRLISGSQDGKVKVWDLNKRNCIANLDSHVSDVKGLDYCPTQHAIVTASRDKTLIWWDAKSWKIRKVVPCLEVVEAAAFLDDGNLTYSAGANGCLRIWDTDTGKELTPKQTEKSEEEAFVTALYRPGLPFVLGVQVDHTLALYKLPKKAESASLSAPEPFRRISGTHDDIIDLAYILPDSSLLALATNSEDVRLVSVAEPGADDTSPGWSTASVPYFGQDTALLKGHEDIVISLDVDWSGHWIATGAKDNTAKLWRIDHANRSYTCWATFSGHAESIGAVGLPRITPQESSQAYQDPLSHPPAFLITGSQDQTVKKWEIPRKSQQQGSKSGAKSFYTRKAHDKDINAIDIHHSGNLFASASQDKTVKIWSVAEGEVQGILRGHKRGVWSVRFSPANLPALQSDNGPVTGKGVVLTGSGDKSIKLWSLADYTCIRTFEGHSHSVLKVAWLSMPTKVEQKKSVQFVSAGGDGLVKVWDTNSGETECTLDNHEDRVWAVAVQPKTNTIVSGSGDSSVSFWKDTTSETQATASKAALELIEQEQELQNHIHAGSYREAITLALQLNHPGRLLALFTSVVTGQEKDEGSYTGLRAVDEVLGNLSDDQIFLLLLRLRDWNTNARTAPIAQRILWALVRSYPASKFSNLSVKGARGQQSLKDILQALRVYTERHYKRMEELVDESYLVEYTLQEMDNLAPVAGEDVAMEDAVLVAFSFSNVSALYSALYDAPLPIVKRPVLQESSEKIETLESTHYTLIRSLDTMNKRHATEALEDLQGIASPASKRSRTRDAESPIERNNITSALNEGSTNGHTAAADSGDGGDDDDEFEGADAAPVAAPTRQANPAAGYDDLYLDTIDRNVLDFDFEKLCSISLSNINVYACLVCGRYFQGRGPKSHAYFHSLDEDHHVYINLETQKVYVLPEGYEVRSKALDDIKYVSDPRYTKKEVMELDRPAGGGGGRKKSWTLGGKEYVPGFVGMNNIKENDYINVIVQALSHVAPLRNYLLLEDFSGKSELVKRCSILFRKIWNPRAFKSHVSPHELLQEIALRSNKRFTLTAQSDPVDFLSWFLNNLHIGLGGSKTRPGSSMVQRAFQGRLKVESQAITARADVGDRLRFEDAGEVSVDVVRFLLLTLDLPSAPLFQDELERNIIPQVPLTSILAKYDGRSAQEHHAQRKRYRLLHPLPPYLALHVKRFSHNKFVAERNPTIVTFDARNLDVAPYVEPDPAAWPPGEPIWYDLVANVVHEAVRTREDVADTGEERKAWKVQLRDKATGEWVVCQDLFVDKVQSELLYLGESYLQIWERRREPVGKGKGKANAN</sequence>
<feature type="repeat" description="WD" evidence="13">
    <location>
        <begin position="197"/>
        <end position="219"/>
    </location>
</feature>
<dbReference type="PROSITE" id="PS00678">
    <property type="entry name" value="WD_REPEATS_1"/>
    <property type="match status" value="2"/>
</dbReference>
<evidence type="ECO:0000259" key="16">
    <source>
        <dbReference type="PROSITE" id="PS50235"/>
    </source>
</evidence>
<gene>
    <name evidence="18" type="ORF">BBAD15_g4500</name>
</gene>
<dbReference type="GO" id="GO:0000480">
    <property type="term" value="P:endonucleolytic cleavage in 5'-ETS of tricistronic rRNA transcript (SSU-rRNA, 5.8S rRNA, LSU-rRNA)"/>
    <property type="evidence" value="ECO:0007669"/>
    <property type="project" value="EnsemblFungi"/>
</dbReference>
<dbReference type="eggNOG" id="KOG0319">
    <property type="taxonomic scope" value="Eukaryota"/>
</dbReference>
<feature type="compositionally biased region" description="Polar residues" evidence="15">
    <location>
        <begin position="985"/>
        <end position="1001"/>
    </location>
</feature>
<keyword evidence="11" id="KW-0539">Nucleus</keyword>
<evidence type="ECO:0000256" key="11">
    <source>
        <dbReference type="ARBA" id="ARBA00023242"/>
    </source>
</evidence>
<dbReference type="CDD" id="cd02669">
    <property type="entry name" value="Peptidase_C19M"/>
    <property type="match status" value="1"/>
</dbReference>
<dbReference type="Gene3D" id="3.90.70.10">
    <property type="entry name" value="Cysteine proteinases"/>
    <property type="match status" value="1"/>
</dbReference>
<feature type="repeat" description="WD" evidence="13">
    <location>
        <begin position="418"/>
        <end position="459"/>
    </location>
</feature>
<dbReference type="InterPro" id="IPR013083">
    <property type="entry name" value="Znf_RING/FYVE/PHD"/>
</dbReference>
<comment type="similarity">
    <text evidence="2">Belongs to the peptidase C19 family.</text>
</comment>
<dbReference type="Pfam" id="PF00443">
    <property type="entry name" value="UCH"/>
    <property type="match status" value="1"/>
</dbReference>
<evidence type="ECO:0000256" key="5">
    <source>
        <dbReference type="ARBA" id="ARBA00022723"/>
    </source>
</evidence>
<proteinExistence type="inferred from homology"/>
<name>A0A0A2VRG8_BEABA</name>
<feature type="repeat" description="WD" evidence="13">
    <location>
        <begin position="607"/>
        <end position="629"/>
    </location>
</feature>
<organism evidence="18 19">
    <name type="scientific">Beauveria bassiana D1-5</name>
    <dbReference type="NCBI Taxonomy" id="1245745"/>
    <lineage>
        <taxon>Eukaryota</taxon>
        <taxon>Fungi</taxon>
        <taxon>Dikarya</taxon>
        <taxon>Ascomycota</taxon>
        <taxon>Pezizomycotina</taxon>
        <taxon>Sordariomycetes</taxon>
        <taxon>Hypocreomycetidae</taxon>
        <taxon>Hypocreales</taxon>
        <taxon>Cordycipitaceae</taxon>
        <taxon>Beauveria</taxon>
    </lineage>
</organism>
<dbReference type="FunFam" id="2.130.10.10:FF:001009">
    <property type="entry name" value="Small nucleolar ribonucleoprotein complex subunit, putative"/>
    <property type="match status" value="1"/>
</dbReference>
<accession>A0A0A2VRG8</accession>
<dbReference type="HOGENOM" id="CLU_248326_0_0_1"/>
<dbReference type="GO" id="GO:0005681">
    <property type="term" value="C:spliceosomal complex"/>
    <property type="evidence" value="ECO:0007669"/>
    <property type="project" value="UniProtKB-KW"/>
</dbReference>
<feature type="region of interest" description="Disordered" evidence="15">
    <location>
        <begin position="962"/>
        <end position="1032"/>
    </location>
</feature>
<keyword evidence="4" id="KW-0507">mRNA processing</keyword>
<feature type="repeat" description="WD" evidence="13">
    <location>
        <begin position="680"/>
        <end position="721"/>
    </location>
</feature>
<comment type="caution">
    <text evidence="18">The sequence shown here is derived from an EMBL/GenBank/DDBJ whole genome shotgun (WGS) entry which is preliminary data.</text>
</comment>
<evidence type="ECO:0000256" key="8">
    <source>
        <dbReference type="ARBA" id="ARBA00022771"/>
    </source>
</evidence>
<evidence type="ECO:0000256" key="4">
    <source>
        <dbReference type="ARBA" id="ARBA00022664"/>
    </source>
</evidence>
<keyword evidence="6" id="KW-0747">Spliceosome</keyword>
<dbReference type="Gene3D" id="2.130.10.10">
    <property type="entry name" value="YVTN repeat-like/Quinoprotein amine dehydrogenase"/>
    <property type="match status" value="5"/>
</dbReference>
<dbReference type="SUPFAM" id="SSF57850">
    <property type="entry name" value="RING/U-box"/>
    <property type="match status" value="1"/>
</dbReference>
<dbReference type="SMART" id="SM00290">
    <property type="entry name" value="ZnF_UBP"/>
    <property type="match status" value="1"/>
</dbReference>
<dbReference type="GO" id="GO:0034511">
    <property type="term" value="F:U3 snoRNA binding"/>
    <property type="evidence" value="ECO:0007669"/>
    <property type="project" value="EnsemblFungi"/>
</dbReference>
<evidence type="ECO:0000256" key="15">
    <source>
        <dbReference type="SAM" id="MobiDB-lite"/>
    </source>
</evidence>
<dbReference type="GO" id="GO:0008270">
    <property type="term" value="F:zinc ion binding"/>
    <property type="evidence" value="ECO:0007669"/>
    <property type="project" value="UniProtKB-KW"/>
</dbReference>
<dbReference type="PRINTS" id="PR00320">
    <property type="entry name" value="GPROTEINBRPT"/>
</dbReference>
<protein>
    <submittedName>
        <fullName evidence="18">Putative U3 small nucleolar RNA-associated protein 13</fullName>
    </submittedName>
</protein>
<dbReference type="InterPro" id="IPR001607">
    <property type="entry name" value="Znf_UBP"/>
</dbReference>
<dbReference type="InterPro" id="IPR001680">
    <property type="entry name" value="WD40_rpt"/>
</dbReference>
<keyword evidence="5" id="KW-0479">Metal-binding</keyword>
<evidence type="ECO:0000313" key="18">
    <source>
        <dbReference type="EMBL" id="KGQ10158.1"/>
    </source>
</evidence>
<dbReference type="CDD" id="cd00200">
    <property type="entry name" value="WD40"/>
    <property type="match status" value="2"/>
</dbReference>
<dbReference type="Pfam" id="PF00400">
    <property type="entry name" value="WD40"/>
    <property type="match status" value="8"/>
</dbReference>
<dbReference type="PROSITE" id="PS50294">
    <property type="entry name" value="WD_REPEATS_REGION"/>
    <property type="match status" value="5"/>
</dbReference>
<dbReference type="InterPro" id="IPR013934">
    <property type="entry name" value="Utp13_C"/>
</dbReference>
<feature type="repeat" description="WD" evidence="13">
    <location>
        <begin position="220"/>
        <end position="261"/>
    </location>
</feature>